<keyword evidence="1" id="KW-1133">Transmembrane helix</keyword>
<feature type="transmembrane region" description="Helical" evidence="1">
    <location>
        <begin position="16"/>
        <end position="37"/>
    </location>
</feature>
<sequence length="62" mass="7101">MRRTELTKKTAANKGYAALGAASATLLLCFLLSWWLIIIGGPVTAYLTYQWFQYRAKWGLRF</sequence>
<evidence type="ECO:0000256" key="1">
    <source>
        <dbReference type="SAM" id="Phobius"/>
    </source>
</evidence>
<keyword evidence="1" id="KW-0472">Membrane</keyword>
<reference evidence="2 3" key="1">
    <citation type="submission" date="2019-08" db="EMBL/GenBank/DDBJ databases">
        <authorList>
            <person name="Liang Q."/>
        </authorList>
    </citation>
    <scope>NUCLEOTIDE SEQUENCE [LARGE SCALE GENOMIC DNA]</scope>
    <source>
        <strain evidence="2 3">V1718</strain>
    </source>
</reference>
<keyword evidence="3" id="KW-1185">Reference proteome</keyword>
<protein>
    <submittedName>
        <fullName evidence="2">Uncharacterized protein</fullName>
    </submittedName>
</protein>
<dbReference type="RefSeq" id="WP_146958074.1">
    <property type="nucleotide sequence ID" value="NZ_CP042467.1"/>
</dbReference>
<dbReference type="EMBL" id="CP042467">
    <property type="protein sequence ID" value="QED26547.1"/>
    <property type="molecule type" value="Genomic_DNA"/>
</dbReference>
<dbReference type="Proteomes" id="UP000321595">
    <property type="component" value="Chromosome"/>
</dbReference>
<gene>
    <name evidence="2" type="ORF">FRD01_04655</name>
</gene>
<accession>A0A5B8XN68</accession>
<dbReference type="KEGG" id="bbae:FRD01_04655"/>
<dbReference type="AlphaFoldDB" id="A0A5B8XN68"/>
<proteinExistence type="predicted"/>
<organism evidence="2 3">
    <name type="scientific">Microvenator marinus</name>
    <dbReference type="NCBI Taxonomy" id="2600177"/>
    <lineage>
        <taxon>Bacteria</taxon>
        <taxon>Deltaproteobacteria</taxon>
        <taxon>Bradymonadales</taxon>
        <taxon>Microvenatoraceae</taxon>
        <taxon>Microvenator</taxon>
    </lineage>
</organism>
<name>A0A5B8XN68_9DELT</name>
<keyword evidence="1" id="KW-0812">Transmembrane</keyword>
<evidence type="ECO:0000313" key="3">
    <source>
        <dbReference type="Proteomes" id="UP000321595"/>
    </source>
</evidence>
<evidence type="ECO:0000313" key="2">
    <source>
        <dbReference type="EMBL" id="QED26547.1"/>
    </source>
</evidence>